<dbReference type="EMBL" id="WUUL01000015">
    <property type="protein sequence ID" value="MXQ55548.1"/>
    <property type="molecule type" value="Genomic_DNA"/>
</dbReference>
<dbReference type="GO" id="GO:0004222">
    <property type="term" value="F:metalloendopeptidase activity"/>
    <property type="evidence" value="ECO:0007669"/>
    <property type="project" value="TreeGrafter"/>
</dbReference>
<reference evidence="5 6" key="1">
    <citation type="submission" date="2019-12" db="EMBL/GenBank/DDBJ databases">
        <title>Whole-genome analyses of novel actinobacteria.</title>
        <authorList>
            <person name="Sahin N."/>
            <person name="Saygin H."/>
        </authorList>
    </citation>
    <scope>NUCLEOTIDE SEQUENCE [LARGE SCALE GENOMIC DNA]</scope>
    <source>
        <strain evidence="5 6">KC615</strain>
    </source>
</reference>
<dbReference type="InterPro" id="IPR023346">
    <property type="entry name" value="Lysozyme-like_dom_sf"/>
</dbReference>
<dbReference type="CDD" id="cd00254">
    <property type="entry name" value="LT-like"/>
    <property type="match status" value="1"/>
</dbReference>
<organism evidence="5 6">
    <name type="scientific">Shimazuella alba</name>
    <dbReference type="NCBI Taxonomy" id="2690964"/>
    <lineage>
        <taxon>Bacteria</taxon>
        <taxon>Bacillati</taxon>
        <taxon>Bacillota</taxon>
        <taxon>Bacilli</taxon>
        <taxon>Bacillales</taxon>
        <taxon>Thermoactinomycetaceae</taxon>
        <taxon>Shimazuella</taxon>
    </lineage>
</organism>
<dbReference type="PANTHER" id="PTHR21666">
    <property type="entry name" value="PEPTIDASE-RELATED"/>
    <property type="match status" value="1"/>
</dbReference>
<dbReference type="CDD" id="cd12797">
    <property type="entry name" value="M23_peptidase"/>
    <property type="match status" value="1"/>
</dbReference>
<evidence type="ECO:0000259" key="3">
    <source>
        <dbReference type="Pfam" id="PF01464"/>
    </source>
</evidence>
<evidence type="ECO:0000256" key="2">
    <source>
        <dbReference type="SAM" id="Phobius"/>
    </source>
</evidence>
<dbReference type="InterPro" id="IPR011055">
    <property type="entry name" value="Dup_hybrid_motif"/>
</dbReference>
<evidence type="ECO:0000256" key="1">
    <source>
        <dbReference type="ARBA" id="ARBA00022729"/>
    </source>
</evidence>
<proteinExistence type="predicted"/>
<dbReference type="InterPro" id="IPR050570">
    <property type="entry name" value="Cell_wall_metabolism_enzyme"/>
</dbReference>
<evidence type="ECO:0000259" key="4">
    <source>
        <dbReference type="Pfam" id="PF01551"/>
    </source>
</evidence>
<keyword evidence="2" id="KW-0472">Membrane</keyword>
<dbReference type="Gene3D" id="2.70.70.10">
    <property type="entry name" value="Glucose Permease (Domain IIA)"/>
    <property type="match status" value="1"/>
</dbReference>
<dbReference type="InterPro" id="IPR016047">
    <property type="entry name" value="M23ase_b-sheet_dom"/>
</dbReference>
<dbReference type="Pfam" id="PF01464">
    <property type="entry name" value="SLT"/>
    <property type="match status" value="1"/>
</dbReference>
<dbReference type="SUPFAM" id="SSF53955">
    <property type="entry name" value="Lysozyme-like"/>
    <property type="match status" value="1"/>
</dbReference>
<dbReference type="InterPro" id="IPR008258">
    <property type="entry name" value="Transglycosylase_SLT_dom_1"/>
</dbReference>
<dbReference type="RefSeq" id="WP_160802900.1">
    <property type="nucleotide sequence ID" value="NZ_WUUL01000015.1"/>
</dbReference>
<feature type="domain" description="M23ase beta-sheet core" evidence="4">
    <location>
        <begin position="397"/>
        <end position="507"/>
    </location>
</feature>
<keyword evidence="2" id="KW-0812">Transmembrane</keyword>
<dbReference type="Proteomes" id="UP000430692">
    <property type="component" value="Unassembled WGS sequence"/>
</dbReference>
<feature type="transmembrane region" description="Helical" evidence="2">
    <location>
        <begin position="17"/>
        <end position="40"/>
    </location>
</feature>
<dbReference type="Pfam" id="PF01551">
    <property type="entry name" value="Peptidase_M23"/>
    <property type="match status" value="1"/>
</dbReference>
<evidence type="ECO:0000313" key="5">
    <source>
        <dbReference type="EMBL" id="MXQ55548.1"/>
    </source>
</evidence>
<dbReference type="AlphaFoldDB" id="A0A6I4VYG0"/>
<dbReference type="SUPFAM" id="SSF51261">
    <property type="entry name" value="Duplicated hybrid motif"/>
    <property type="match status" value="1"/>
</dbReference>
<evidence type="ECO:0000313" key="6">
    <source>
        <dbReference type="Proteomes" id="UP000430692"/>
    </source>
</evidence>
<dbReference type="PANTHER" id="PTHR21666:SF289">
    <property type="entry name" value="L-ALA--D-GLU ENDOPEPTIDASE"/>
    <property type="match status" value="1"/>
</dbReference>
<keyword evidence="6" id="KW-1185">Reference proteome</keyword>
<comment type="caution">
    <text evidence="5">The sequence shown here is derived from an EMBL/GenBank/DDBJ whole genome shotgun (WGS) entry which is preliminary data.</text>
</comment>
<keyword evidence="1" id="KW-0732">Signal</keyword>
<sequence length="528" mass="56948">MQLKIPTSGGGGGQAKYIIIGAILVVILAMMPLLMIITVISSIGGDQAAKEQQQGAKEIPFQALYQEVASKYTSIPWTILAAVHFYSDEYDIHLSALSTGSAASLKGKNPTYLALVNKYAQMRGLDPLLVAAIIQQESNWNPKANSGATGCGRDIGARGLMQVMPCHYEGDGLDADDVGYDPETSIKYGTKIFKSCLDQFKATDVALACYNGGAGTVQNAGGRVPSSPKETAEYPGKVLAHYERFKAESNSQPVNEEKEKDKNLIKISDVKKWLQDKAESISGQIRIHSDSSRSSGQCTKTAKEKKEKGATIGTFSFPLSCGIFYTAPKKYLSNDDTTWDYVEMVEKKSQEYMGASGPVSFGDLVMAGGSLPLPTPLKIEISSKFGCRVHPVTGVLKFHYGIDMPVPTNTPVIAVADGKVEYVKNDHLIGHSVMIDHGQMTLKKNGTPTTANFKSRYLHMISVSVKPGQQVVKGQEIAKSGGAQGIVYSTGAHLHFETYINGAVVNPYPLLTGKNDNPNMNCYHRTGG</sequence>
<name>A0A6I4VYG0_9BACL</name>
<accession>A0A6I4VYG0</accession>
<feature type="domain" description="Transglycosylase SLT" evidence="3">
    <location>
        <begin position="115"/>
        <end position="229"/>
    </location>
</feature>
<protein>
    <submittedName>
        <fullName evidence="5">Transglycosylase SLT domain-containing protein</fullName>
    </submittedName>
</protein>
<dbReference type="Gene3D" id="1.10.530.10">
    <property type="match status" value="1"/>
</dbReference>
<gene>
    <name evidence="5" type="ORF">GSM42_17845</name>
</gene>
<keyword evidence="2" id="KW-1133">Transmembrane helix</keyword>